<sequence length="73" mass="8376">MTKLELAEMLERFIGDTPGCGEWEWDDFTSVRATPELEPFRQQLLQQGDGMFDLPAIREIIAELKGAREQHAL</sequence>
<name>A0A2K8MI80_9SPHN</name>
<dbReference type="AlphaFoldDB" id="A0A2K8MI80"/>
<reference evidence="1 2" key="1">
    <citation type="submission" date="2017-11" db="EMBL/GenBank/DDBJ databases">
        <title>Complete genome sequence of Sphingomonas sp. Strain Cra20, a psychrotolerant potential plant growth promoting rhizobacteria.</title>
        <authorList>
            <person name="Luo Y."/>
        </authorList>
    </citation>
    <scope>NUCLEOTIDE SEQUENCE [LARGE SCALE GENOMIC DNA]</scope>
    <source>
        <strain evidence="1 2">Cra20</strain>
    </source>
</reference>
<dbReference type="Proteomes" id="UP000229081">
    <property type="component" value="Chromosome"/>
</dbReference>
<evidence type="ECO:0000313" key="1">
    <source>
        <dbReference type="EMBL" id="ATY33598.1"/>
    </source>
</evidence>
<keyword evidence="2" id="KW-1185">Reference proteome</keyword>
<dbReference type="OrthoDB" id="7596438at2"/>
<protein>
    <submittedName>
        <fullName evidence="1">Uncharacterized protein</fullName>
    </submittedName>
</protein>
<dbReference type="EMBL" id="CP024923">
    <property type="protein sequence ID" value="ATY33598.1"/>
    <property type="molecule type" value="Genomic_DNA"/>
</dbReference>
<proteinExistence type="predicted"/>
<organism evidence="1 2">
    <name type="scientific">Sphingomonas psychrotolerans</name>
    <dbReference type="NCBI Taxonomy" id="1327635"/>
    <lineage>
        <taxon>Bacteria</taxon>
        <taxon>Pseudomonadati</taxon>
        <taxon>Pseudomonadota</taxon>
        <taxon>Alphaproteobacteria</taxon>
        <taxon>Sphingomonadales</taxon>
        <taxon>Sphingomonadaceae</taxon>
        <taxon>Sphingomonas</taxon>
    </lineage>
</organism>
<dbReference type="KEGG" id="sphc:CVN68_17870"/>
<gene>
    <name evidence="1" type="ORF">CVN68_17870</name>
</gene>
<evidence type="ECO:0000313" key="2">
    <source>
        <dbReference type="Proteomes" id="UP000229081"/>
    </source>
</evidence>
<accession>A0A2K8MI80</accession>
<dbReference type="RefSeq" id="WP_100283397.1">
    <property type="nucleotide sequence ID" value="NZ_CP024923.1"/>
</dbReference>